<feature type="signal peptide" evidence="1">
    <location>
        <begin position="1"/>
        <end position="17"/>
    </location>
</feature>
<comment type="caution">
    <text evidence="2">The sequence shown here is derived from an EMBL/GenBank/DDBJ whole genome shotgun (WGS) entry which is preliminary data.</text>
</comment>
<dbReference type="Proteomes" id="UP000198462">
    <property type="component" value="Unassembled WGS sequence"/>
</dbReference>
<feature type="chain" id="PRO_5011119321" evidence="1">
    <location>
        <begin position="18"/>
        <end position="90"/>
    </location>
</feature>
<proteinExistence type="predicted"/>
<dbReference type="AlphaFoldDB" id="A0A219B584"/>
<name>A0A219B584_9SPHN</name>
<keyword evidence="1" id="KW-0732">Signal</keyword>
<evidence type="ECO:0000256" key="1">
    <source>
        <dbReference type="SAM" id="SignalP"/>
    </source>
</evidence>
<organism evidence="2 3">
    <name type="scientific">Pacificimonas flava</name>
    <dbReference type="NCBI Taxonomy" id="1234595"/>
    <lineage>
        <taxon>Bacteria</taxon>
        <taxon>Pseudomonadati</taxon>
        <taxon>Pseudomonadota</taxon>
        <taxon>Alphaproteobacteria</taxon>
        <taxon>Sphingomonadales</taxon>
        <taxon>Sphingosinicellaceae</taxon>
        <taxon>Pacificimonas</taxon>
    </lineage>
</organism>
<sequence length="90" mass="9846">MSLALAAGMLVAAPTFAQPKEVSLEEANEGLDKSDPNYLRCKRLKVIGSLAKRKEVCMTNHEWEVARLQGRSGARSIVDSARNGFLELSN</sequence>
<gene>
    <name evidence="2" type="ORF">B5C34_07485</name>
</gene>
<evidence type="ECO:0000313" key="3">
    <source>
        <dbReference type="Proteomes" id="UP000198462"/>
    </source>
</evidence>
<evidence type="ECO:0000313" key="2">
    <source>
        <dbReference type="EMBL" id="OWV33313.1"/>
    </source>
</evidence>
<keyword evidence="3" id="KW-1185">Reference proteome</keyword>
<protein>
    <submittedName>
        <fullName evidence="2">Uncharacterized protein</fullName>
    </submittedName>
</protein>
<accession>A0A219B584</accession>
<reference evidence="3" key="1">
    <citation type="submission" date="2017-05" db="EMBL/GenBank/DDBJ databases">
        <authorList>
            <person name="Lin X."/>
        </authorList>
    </citation>
    <scope>NUCLEOTIDE SEQUENCE [LARGE SCALE GENOMIC DNA]</scope>
    <source>
        <strain evidence="3">JLT2012</strain>
    </source>
</reference>
<dbReference type="EMBL" id="NFZT01000001">
    <property type="protein sequence ID" value="OWV33313.1"/>
    <property type="molecule type" value="Genomic_DNA"/>
</dbReference>